<dbReference type="Pfam" id="PF05368">
    <property type="entry name" value="NmrA"/>
    <property type="match status" value="1"/>
</dbReference>
<protein>
    <recommendedName>
        <fullName evidence="3">NmrA-like family domain-containing protein 1</fullName>
    </recommendedName>
</protein>
<sequence>MTSKKVIAVFGATGAQGGSVAKAILEGKKFAVRALTRDVTQPNALALQDLGAEVVKGDLDDEASVEAALKGAYGAFLVTSIWNSNREKKEVYQVGTPLNPFLLPSLAALPSLEGVFSGLENVKRLTNGKLKVGHFDEKGEVEEYFWSIGVPMTSIRVAAYFENFFTIWKPMKASDGDYYTLAEFLGKAVGLSAEALTIQQYADVLSKILGKEVRDAKITPEAYEKLGFPKAEELANMFRFYQMKPDRDVKLTHQLNPKVKSFSQFISENQGAFKSI</sequence>
<dbReference type="Proteomes" id="UP000010552">
    <property type="component" value="Unassembled WGS sequence"/>
</dbReference>
<evidence type="ECO:0000256" key="3">
    <source>
        <dbReference type="ARBA" id="ARBA00040296"/>
    </source>
</evidence>
<organism evidence="5 6">
    <name type="scientific">Pteropus alecto</name>
    <name type="common">Black flying fox</name>
    <dbReference type="NCBI Taxonomy" id="9402"/>
    <lineage>
        <taxon>Eukaryota</taxon>
        <taxon>Metazoa</taxon>
        <taxon>Chordata</taxon>
        <taxon>Craniata</taxon>
        <taxon>Vertebrata</taxon>
        <taxon>Euteleostomi</taxon>
        <taxon>Mammalia</taxon>
        <taxon>Eutheria</taxon>
        <taxon>Laurasiatheria</taxon>
        <taxon>Chiroptera</taxon>
        <taxon>Yinpterochiroptera</taxon>
        <taxon>Pteropodoidea</taxon>
        <taxon>Pteropodidae</taxon>
        <taxon>Pteropodinae</taxon>
        <taxon>Pteropus</taxon>
    </lineage>
</organism>
<evidence type="ECO:0000259" key="4">
    <source>
        <dbReference type="Pfam" id="PF05368"/>
    </source>
</evidence>
<dbReference type="InParanoid" id="L5JPT8"/>
<accession>L5JPT8</accession>
<dbReference type="CDD" id="cd05251">
    <property type="entry name" value="NmrA_like_SDR_a"/>
    <property type="match status" value="1"/>
</dbReference>
<proteinExistence type="inferred from homology"/>
<dbReference type="PANTHER" id="PTHR42748">
    <property type="entry name" value="NITROGEN METABOLITE REPRESSION PROTEIN NMRA FAMILY MEMBER"/>
    <property type="match status" value="1"/>
</dbReference>
<dbReference type="FunCoup" id="L5JPT8">
    <property type="interactions" value="8"/>
</dbReference>
<name>L5JPT8_PTEAL</name>
<evidence type="ECO:0000313" key="5">
    <source>
        <dbReference type="EMBL" id="ELK00781.1"/>
    </source>
</evidence>
<dbReference type="GO" id="GO:0005634">
    <property type="term" value="C:nucleus"/>
    <property type="evidence" value="ECO:0007669"/>
    <property type="project" value="TreeGrafter"/>
</dbReference>
<dbReference type="AlphaFoldDB" id="L5JPT8"/>
<dbReference type="Gene3D" id="3.90.25.10">
    <property type="entry name" value="UDP-galactose 4-epimerase, domain 1"/>
    <property type="match status" value="1"/>
</dbReference>
<comment type="similarity">
    <text evidence="1">Belongs to the NmrA-type oxidoreductase family.</text>
</comment>
<evidence type="ECO:0000256" key="1">
    <source>
        <dbReference type="ARBA" id="ARBA00006328"/>
    </source>
</evidence>
<reference evidence="6" key="1">
    <citation type="journal article" date="2013" name="Science">
        <title>Comparative analysis of bat genomes provides insight into the evolution of flight and immunity.</title>
        <authorList>
            <person name="Zhang G."/>
            <person name="Cowled C."/>
            <person name="Shi Z."/>
            <person name="Huang Z."/>
            <person name="Bishop-Lilly K.A."/>
            <person name="Fang X."/>
            <person name="Wynne J.W."/>
            <person name="Xiong Z."/>
            <person name="Baker M.L."/>
            <person name="Zhao W."/>
            <person name="Tachedjian M."/>
            <person name="Zhu Y."/>
            <person name="Zhou P."/>
            <person name="Jiang X."/>
            <person name="Ng J."/>
            <person name="Yang L."/>
            <person name="Wu L."/>
            <person name="Xiao J."/>
            <person name="Feng Y."/>
            <person name="Chen Y."/>
            <person name="Sun X."/>
            <person name="Zhang Y."/>
            <person name="Marsh G.A."/>
            <person name="Crameri G."/>
            <person name="Broder C.C."/>
            <person name="Frey K.G."/>
            <person name="Wang L.F."/>
            <person name="Wang J."/>
        </authorList>
    </citation>
    <scope>NUCLEOTIDE SEQUENCE [LARGE SCALE GENOMIC DNA]</scope>
</reference>
<dbReference type="EMBL" id="KB031155">
    <property type="protein sequence ID" value="ELK00781.1"/>
    <property type="molecule type" value="Genomic_DNA"/>
</dbReference>
<evidence type="ECO:0000313" key="6">
    <source>
        <dbReference type="Proteomes" id="UP000010552"/>
    </source>
</evidence>
<gene>
    <name evidence="5" type="ORF">PAL_GLEAN10018215</name>
</gene>
<feature type="domain" description="NmrA-like" evidence="4">
    <location>
        <begin position="4"/>
        <end position="181"/>
    </location>
</feature>
<keyword evidence="6" id="KW-1185">Reference proteome</keyword>
<dbReference type="PANTHER" id="PTHR42748:SF10">
    <property type="entry name" value="NMRA-LIKE DOMAIN-CONTAINING PROTEIN"/>
    <property type="match status" value="1"/>
</dbReference>
<evidence type="ECO:0000256" key="2">
    <source>
        <dbReference type="ARBA" id="ARBA00022857"/>
    </source>
</evidence>
<keyword evidence="2" id="KW-0521">NADP</keyword>
<dbReference type="FunFam" id="3.90.25.10:FF:000010">
    <property type="entry name" value="NmrA-like family domain-containing protein 1"/>
    <property type="match status" value="1"/>
</dbReference>
<dbReference type="STRING" id="9402.L5JPT8"/>
<dbReference type="Gene3D" id="3.40.50.720">
    <property type="entry name" value="NAD(P)-binding Rossmann-like Domain"/>
    <property type="match status" value="1"/>
</dbReference>
<dbReference type="InterPro" id="IPR051164">
    <property type="entry name" value="NmrA-like_oxidored"/>
</dbReference>
<dbReference type="InterPro" id="IPR036291">
    <property type="entry name" value="NAD(P)-bd_dom_sf"/>
</dbReference>
<dbReference type="InterPro" id="IPR008030">
    <property type="entry name" value="NmrA-like"/>
</dbReference>
<dbReference type="SUPFAM" id="SSF51735">
    <property type="entry name" value="NAD(P)-binding Rossmann-fold domains"/>
    <property type="match status" value="1"/>
</dbReference>